<keyword evidence="4" id="KW-1185">Reference proteome</keyword>
<sequence length="231" mass="25143">MFFLRLLLPSLLVSSAVADSASRLFHRVHHASLQPPLAFSERGSLLVANSIAALEQSETYAVDLAEFASVLEEHPDAMYQVAMEREGDKDETHWDISSVKACHLPHTTSETIVLHISPYDRKPFSLDYFVSPIPRDGSCPKTKASAGSSSSIAFRPFGNVTVLLREASSPPRPELRTPPPLTPQGEPVKPPVEKSFVQKYWIYIVALLLALLIAPGGSDEGQGGQGGQARN</sequence>
<gene>
    <name evidence="3" type="ORF">OE88DRAFT_1652428</name>
</gene>
<feature type="signal peptide" evidence="2">
    <location>
        <begin position="1"/>
        <end position="18"/>
    </location>
</feature>
<evidence type="ECO:0000256" key="1">
    <source>
        <dbReference type="SAM" id="MobiDB-lite"/>
    </source>
</evidence>
<evidence type="ECO:0000313" key="4">
    <source>
        <dbReference type="Proteomes" id="UP000305948"/>
    </source>
</evidence>
<dbReference type="Proteomes" id="UP000305948">
    <property type="component" value="Unassembled WGS sequence"/>
</dbReference>
<feature type="chain" id="PRO_5022853050" evidence="2">
    <location>
        <begin position="19"/>
        <end position="231"/>
    </location>
</feature>
<accession>A0A5C3NHD9</accession>
<dbReference type="CDD" id="cd22209">
    <property type="entry name" value="EMC10"/>
    <property type="match status" value="1"/>
</dbReference>
<dbReference type="AlphaFoldDB" id="A0A5C3NHD9"/>
<dbReference type="PANTHER" id="PTHR39219:SF1">
    <property type="entry name" value="ER MEMBRANE PROTEIN COMPLEX SUBUNIT 10"/>
    <property type="match status" value="1"/>
</dbReference>
<reference evidence="3 4" key="1">
    <citation type="journal article" date="2019" name="Nat. Ecol. Evol.">
        <title>Megaphylogeny resolves global patterns of mushroom evolution.</title>
        <authorList>
            <person name="Varga T."/>
            <person name="Krizsan K."/>
            <person name="Foldi C."/>
            <person name="Dima B."/>
            <person name="Sanchez-Garcia M."/>
            <person name="Sanchez-Ramirez S."/>
            <person name="Szollosi G.J."/>
            <person name="Szarkandi J.G."/>
            <person name="Papp V."/>
            <person name="Albert L."/>
            <person name="Andreopoulos W."/>
            <person name="Angelini C."/>
            <person name="Antonin V."/>
            <person name="Barry K.W."/>
            <person name="Bougher N.L."/>
            <person name="Buchanan P."/>
            <person name="Buyck B."/>
            <person name="Bense V."/>
            <person name="Catcheside P."/>
            <person name="Chovatia M."/>
            <person name="Cooper J."/>
            <person name="Damon W."/>
            <person name="Desjardin D."/>
            <person name="Finy P."/>
            <person name="Geml J."/>
            <person name="Haridas S."/>
            <person name="Hughes K."/>
            <person name="Justo A."/>
            <person name="Karasinski D."/>
            <person name="Kautmanova I."/>
            <person name="Kiss B."/>
            <person name="Kocsube S."/>
            <person name="Kotiranta H."/>
            <person name="LaButti K.M."/>
            <person name="Lechner B.E."/>
            <person name="Liimatainen K."/>
            <person name="Lipzen A."/>
            <person name="Lukacs Z."/>
            <person name="Mihaltcheva S."/>
            <person name="Morgado L.N."/>
            <person name="Niskanen T."/>
            <person name="Noordeloos M.E."/>
            <person name="Ohm R.A."/>
            <person name="Ortiz-Santana B."/>
            <person name="Ovrebo C."/>
            <person name="Racz N."/>
            <person name="Riley R."/>
            <person name="Savchenko A."/>
            <person name="Shiryaev A."/>
            <person name="Soop K."/>
            <person name="Spirin V."/>
            <person name="Szebenyi C."/>
            <person name="Tomsovsky M."/>
            <person name="Tulloss R.E."/>
            <person name="Uehling J."/>
            <person name="Grigoriev I.V."/>
            <person name="Vagvolgyi C."/>
            <person name="Papp T."/>
            <person name="Martin F.M."/>
            <person name="Miettinen O."/>
            <person name="Hibbett D.S."/>
            <person name="Nagy L.G."/>
        </authorList>
    </citation>
    <scope>NUCLEOTIDE SEQUENCE [LARGE SCALE GENOMIC DNA]</scope>
    <source>
        <strain evidence="3 4">OMC1185</strain>
    </source>
</reference>
<feature type="region of interest" description="Disordered" evidence="1">
    <location>
        <begin position="167"/>
        <end position="189"/>
    </location>
</feature>
<dbReference type="EMBL" id="ML213504">
    <property type="protein sequence ID" value="TFK55906.1"/>
    <property type="molecule type" value="Genomic_DNA"/>
</dbReference>
<evidence type="ECO:0000256" key="2">
    <source>
        <dbReference type="SAM" id="SignalP"/>
    </source>
</evidence>
<evidence type="ECO:0000313" key="3">
    <source>
        <dbReference type="EMBL" id="TFK55906.1"/>
    </source>
</evidence>
<proteinExistence type="predicted"/>
<dbReference type="STRING" id="5364.A0A5C3NHD9"/>
<name>A0A5C3NHD9_9AGAM</name>
<dbReference type="PANTHER" id="PTHR39219">
    <property type="entry name" value="ER MEMBRANE PROTEIN COMPLEX SUBUNIT 10"/>
    <property type="match status" value="1"/>
</dbReference>
<feature type="compositionally biased region" description="Pro residues" evidence="1">
    <location>
        <begin position="170"/>
        <end position="182"/>
    </location>
</feature>
<keyword evidence="2" id="KW-0732">Signal</keyword>
<dbReference type="OrthoDB" id="1894652at2759"/>
<organism evidence="3 4">
    <name type="scientific">Heliocybe sulcata</name>
    <dbReference type="NCBI Taxonomy" id="5364"/>
    <lineage>
        <taxon>Eukaryota</taxon>
        <taxon>Fungi</taxon>
        <taxon>Dikarya</taxon>
        <taxon>Basidiomycota</taxon>
        <taxon>Agaricomycotina</taxon>
        <taxon>Agaricomycetes</taxon>
        <taxon>Gloeophyllales</taxon>
        <taxon>Gloeophyllaceae</taxon>
        <taxon>Heliocybe</taxon>
    </lineage>
</organism>
<dbReference type="Pfam" id="PF21203">
    <property type="entry name" value="ECM10"/>
    <property type="match status" value="1"/>
</dbReference>
<protein>
    <submittedName>
        <fullName evidence="3">Uncharacterized protein</fullName>
    </submittedName>
</protein>